<gene>
    <name evidence="2" type="ORF">CNMCM6805_010230</name>
</gene>
<sequence length="554" mass="62763">MHPRLSLKLKPPPDDLSDQTHPTTAGKTIESLLHFLENPAPQSPSVLSGHSESSEHLQPEQLPPANSADIDQPPTTDARANLAKWLYYKENSPSIKLRMTTTPTPSPEDTMAAGHTPKNKSSNPDVLVAVEKQVKAAQQAAQGLTYTPFLFMPEKYRIAGVELAKITTAPPTVPKFPDVDVPMPVVGLVMDQPHSYSEGLDVFWRIAYTPAYLKYKTTSPFFELCDSTGKTKSADDCHLLPPFNEKVERLEMARNAFQDQLSQIGKAHTDYGVLMTKFRVAHRAWEVSILEEYQVKKSIMTDIRRWKREEDRKDDDREYDTFFFGDLKMPDDRLVYPSQWNKAGGPPLPTWIPQQMSDLRTAIQKVDKAIQDLVKPKPQTHSTTAAQGTKRFFFELSDDDEEDTEDIDMPSDLAKYRDWVADRHAAWDAAGLPTQGEDVLAKYNLPDEVPLDKKNWPASLKGLSITAMRITEDTTHYPWGKPALALQRTLKKAKGYDKNAMFTDLARKALRWVEDTYFSFTDDDRDAMSSRSVDDWKLSGKARKYVSQLLQDLD</sequence>
<evidence type="ECO:0000313" key="2">
    <source>
        <dbReference type="EMBL" id="KAF4231914.1"/>
    </source>
</evidence>
<dbReference type="AlphaFoldDB" id="A0A8H4H008"/>
<feature type="region of interest" description="Disordered" evidence="1">
    <location>
        <begin position="97"/>
        <end position="122"/>
    </location>
</feature>
<protein>
    <submittedName>
        <fullName evidence="2">Uncharacterized protein</fullName>
    </submittedName>
</protein>
<reference evidence="2" key="2">
    <citation type="submission" date="2020-04" db="EMBL/GenBank/DDBJ databases">
        <authorList>
            <person name="Santos R.A.C."/>
            <person name="Steenwyk J.L."/>
            <person name="Rivero-Menendez O."/>
            <person name="Mead M.E."/>
            <person name="Silva L.P."/>
            <person name="Bastos R.W."/>
            <person name="Alastruey-Izquierdo A."/>
            <person name="Goldman G.H."/>
            <person name="Rokas A."/>
        </authorList>
    </citation>
    <scope>NUCLEOTIDE SEQUENCE</scope>
    <source>
        <strain evidence="2">CNM-CM6805</strain>
    </source>
</reference>
<proteinExistence type="predicted"/>
<reference evidence="2" key="1">
    <citation type="journal article" date="2020" name="bioRxiv">
        <title>Genomic and phenotypic heterogeneity of clinical isolates of the human pathogens Aspergillus fumigatus, Aspergillus lentulus and Aspergillus fumigatiaffinis.</title>
        <authorList>
            <person name="dos Santos R.A.C."/>
            <person name="Steenwyk J.L."/>
            <person name="Rivero-Menendez O."/>
            <person name="Mead M.E."/>
            <person name="Silva L.P."/>
            <person name="Bastos R.W."/>
            <person name="Alastruey-Izquierdo A."/>
            <person name="Goldman G.H."/>
            <person name="Rokas A."/>
        </authorList>
    </citation>
    <scope>NUCLEOTIDE SEQUENCE</scope>
    <source>
        <strain evidence="2">CNM-CM6805</strain>
    </source>
</reference>
<dbReference type="Proteomes" id="UP000653565">
    <property type="component" value="Unassembled WGS sequence"/>
</dbReference>
<keyword evidence="3" id="KW-1185">Reference proteome</keyword>
<organism evidence="2 3">
    <name type="scientific">Aspergillus fumigatiaffinis</name>
    <dbReference type="NCBI Taxonomy" id="340414"/>
    <lineage>
        <taxon>Eukaryota</taxon>
        <taxon>Fungi</taxon>
        <taxon>Dikarya</taxon>
        <taxon>Ascomycota</taxon>
        <taxon>Pezizomycotina</taxon>
        <taxon>Eurotiomycetes</taxon>
        <taxon>Eurotiomycetidae</taxon>
        <taxon>Eurotiales</taxon>
        <taxon>Aspergillaceae</taxon>
        <taxon>Aspergillus</taxon>
        <taxon>Aspergillus subgen. Fumigati</taxon>
    </lineage>
</organism>
<evidence type="ECO:0000313" key="3">
    <source>
        <dbReference type="Proteomes" id="UP000653565"/>
    </source>
</evidence>
<accession>A0A8H4H008</accession>
<name>A0A8H4H008_9EURO</name>
<dbReference type="OrthoDB" id="4445311at2759"/>
<dbReference type="EMBL" id="JAAAPX010000097">
    <property type="protein sequence ID" value="KAF4231914.1"/>
    <property type="molecule type" value="Genomic_DNA"/>
</dbReference>
<comment type="caution">
    <text evidence="2">The sequence shown here is derived from an EMBL/GenBank/DDBJ whole genome shotgun (WGS) entry which is preliminary data.</text>
</comment>
<feature type="region of interest" description="Disordered" evidence="1">
    <location>
        <begin position="1"/>
        <end position="75"/>
    </location>
</feature>
<evidence type="ECO:0000256" key="1">
    <source>
        <dbReference type="SAM" id="MobiDB-lite"/>
    </source>
</evidence>